<evidence type="ECO:0000259" key="1">
    <source>
        <dbReference type="Pfam" id="PF18050"/>
    </source>
</evidence>
<dbReference type="EMBL" id="VJWE01000002">
    <property type="protein sequence ID" value="TWG41013.1"/>
    <property type="molecule type" value="Genomic_DNA"/>
</dbReference>
<dbReference type="Pfam" id="PF18050">
    <property type="entry name" value="Cyclophil_like2"/>
    <property type="match status" value="1"/>
</dbReference>
<protein>
    <recommendedName>
        <fullName evidence="1">Cyclophilin-like domain-containing protein</fullName>
    </recommendedName>
</protein>
<evidence type="ECO:0000313" key="2">
    <source>
        <dbReference type="EMBL" id="TWG41013.1"/>
    </source>
</evidence>
<sequence>MLGKLLAMAQRISTHPFQRRALVGVALGFTLAAGVMPATTFAQQGPMKIHLQIDGAIATATLDNNAAARDFVAQLPLSLTLQNYAEIERIATLPRKLSVDGAPAGITPKTGDINYYAPWGNLAIFVGDDAYARGLVRLGRVDTGLPALQRQGPLKVRIERASD</sequence>
<accession>A0A561XY21</accession>
<gene>
    <name evidence="2" type="ORF">ATF69_0302</name>
</gene>
<dbReference type="AlphaFoldDB" id="A0A561XY21"/>
<feature type="domain" description="Cyclophilin-like" evidence="1">
    <location>
        <begin position="51"/>
        <end position="159"/>
    </location>
</feature>
<dbReference type="InterPro" id="IPR029000">
    <property type="entry name" value="Cyclophilin-like_dom_sf"/>
</dbReference>
<dbReference type="InterPro" id="IPR041183">
    <property type="entry name" value="Cyclophilin-like"/>
</dbReference>
<dbReference type="SUPFAM" id="SSF50891">
    <property type="entry name" value="Cyclophilin-like"/>
    <property type="match status" value="1"/>
</dbReference>
<dbReference type="Gene3D" id="2.40.100.20">
    <property type="match status" value="1"/>
</dbReference>
<name>A0A561XY21_ACIDE</name>
<proteinExistence type="predicted"/>
<dbReference type="Proteomes" id="UP000321485">
    <property type="component" value="Unassembled WGS sequence"/>
</dbReference>
<reference evidence="2 3" key="1">
    <citation type="journal article" date="2015" name="Stand. Genomic Sci.">
        <title>Genomic Encyclopedia of Bacterial and Archaeal Type Strains, Phase III: the genomes of soil and plant-associated and newly described type strains.</title>
        <authorList>
            <person name="Whitman W.B."/>
            <person name="Woyke T."/>
            <person name="Klenk H.P."/>
            <person name="Zhou Y."/>
            <person name="Lilburn T.G."/>
            <person name="Beck B.J."/>
            <person name="De Vos P."/>
            <person name="Vandamme P."/>
            <person name="Eisen J.A."/>
            <person name="Garrity G."/>
            <person name="Hugenholtz P."/>
            <person name="Kyrpides N.C."/>
        </authorList>
    </citation>
    <scope>NUCLEOTIDE SEQUENCE [LARGE SCALE GENOMIC DNA]</scope>
    <source>
        <strain evidence="2 3">DSM 64</strain>
    </source>
</reference>
<evidence type="ECO:0000313" key="3">
    <source>
        <dbReference type="Proteomes" id="UP000321485"/>
    </source>
</evidence>
<organism evidence="2 3">
    <name type="scientific">Acidovorax delafieldii</name>
    <name type="common">Pseudomonas delafieldii</name>
    <dbReference type="NCBI Taxonomy" id="47920"/>
    <lineage>
        <taxon>Bacteria</taxon>
        <taxon>Pseudomonadati</taxon>
        <taxon>Pseudomonadota</taxon>
        <taxon>Betaproteobacteria</taxon>
        <taxon>Burkholderiales</taxon>
        <taxon>Comamonadaceae</taxon>
        <taxon>Acidovorax</taxon>
    </lineage>
</organism>
<comment type="caution">
    <text evidence="2">The sequence shown here is derived from an EMBL/GenBank/DDBJ whole genome shotgun (WGS) entry which is preliminary data.</text>
</comment>